<evidence type="ECO:0000313" key="2">
    <source>
        <dbReference type="EMBL" id="CAI9758361.1"/>
    </source>
</evidence>
<dbReference type="PANTHER" id="PTHR15319:SF1">
    <property type="entry name" value="TATA BOX-BINDING PROTEIN-ASSOCIATED FACTOR RNA POLYMERASE I SUBUNIT C"/>
    <property type="match status" value="1"/>
</dbReference>
<dbReference type="GO" id="GO:0001650">
    <property type="term" value="C:fibrillar center"/>
    <property type="evidence" value="ECO:0007669"/>
    <property type="project" value="TreeGrafter"/>
</dbReference>
<keyword evidence="3" id="KW-1185">Reference proteome</keyword>
<dbReference type="EMBL" id="OU503038">
    <property type="protein sequence ID" value="CAI9758361.1"/>
    <property type="molecule type" value="Genomic_DNA"/>
</dbReference>
<evidence type="ECO:0000313" key="3">
    <source>
        <dbReference type="Proteomes" id="UP000834106"/>
    </source>
</evidence>
<gene>
    <name evidence="2" type="ORF">FPE_LOCUS5791</name>
</gene>
<dbReference type="AlphaFoldDB" id="A0AAD1YYH2"/>
<feature type="region of interest" description="Disordered" evidence="1">
    <location>
        <begin position="1"/>
        <end position="27"/>
    </location>
</feature>
<dbReference type="InterPro" id="IPR038801">
    <property type="entry name" value="TAF1C"/>
</dbReference>
<proteinExistence type="predicted"/>
<organism evidence="2 3">
    <name type="scientific">Fraxinus pennsylvanica</name>
    <dbReference type="NCBI Taxonomy" id="56036"/>
    <lineage>
        <taxon>Eukaryota</taxon>
        <taxon>Viridiplantae</taxon>
        <taxon>Streptophyta</taxon>
        <taxon>Embryophyta</taxon>
        <taxon>Tracheophyta</taxon>
        <taxon>Spermatophyta</taxon>
        <taxon>Magnoliopsida</taxon>
        <taxon>eudicotyledons</taxon>
        <taxon>Gunneridae</taxon>
        <taxon>Pentapetalae</taxon>
        <taxon>asterids</taxon>
        <taxon>lamiids</taxon>
        <taxon>Lamiales</taxon>
        <taxon>Oleaceae</taxon>
        <taxon>Oleeae</taxon>
        <taxon>Fraxinus</taxon>
    </lineage>
</organism>
<name>A0AAD1YYH2_9LAMI</name>
<feature type="compositionally biased region" description="Basic residues" evidence="1">
    <location>
        <begin position="1"/>
        <end position="15"/>
    </location>
</feature>
<accession>A0AAD1YYH2</accession>
<dbReference type="GO" id="GO:0001164">
    <property type="term" value="F:RNA polymerase I core promoter sequence-specific DNA binding"/>
    <property type="evidence" value="ECO:0007669"/>
    <property type="project" value="TreeGrafter"/>
</dbReference>
<sequence length="901" mass="103176">MAGKAFKRQKDRKSHTNAPSVHRLKSPFIPPTETLEIASSPTSDRRRTLAWIVYHLRPELSLFPFSESRDKGFHLRYNKLEIGGTREVFFFPIKLEIGGEAKKRDIHPDSNLSCDFYSTSSSTKLEETETPPAANCDGVHRRMEIPLAHILHHLSPAPPLHKSSPDYEVVGQPSQQRRHVSSWCTDSKTLKGKAVVSVCWSPHLKEECLVLLDNGDLLMFDINESCIKKGNMGLFMSTRNRALEKKLRVSLRNKVSLEKDESGSGEWFGCDFSWHPRIFIVAHSGAIFLVDLSCAGNCNVKCLLKVEILSNMNNDGFVAFSRVGYDAFCFTVATKQLLLLCDVRKPLMPLLRWVHGLVNPRYITVLRLSDLRSNANVDDYRCVSESGYCILLGSFWDCEFSLFCFGSNINRTDSVSSKNLKFCNLYYAWGLPSKISLSGYDCNCGSCLVREEFPKSPLPDWIDWRQKIQVVMGFGILDADLFTKLSRPNSFGGFVLIRLMSSGKLEALQYHAEWEPEKYSEIFHKTCIRHADNLLYDTSAAEYKIEKKHQHLKFDCFNAYLEDNLAKYIVERRENVKESGEDAPKKYNVASKSNFHQEICHKLKAFRLPRIRSSLAVSDVMEDISLPTSINEIALRSTWASLPTNLLQLAFCTYSEFLMDLEKHKEPLEFPDIPYKLQVLPFPFRKPSRRSNKWSDKVQPSDSLVGPVLPPHLLTILHKLCMEELKKERQTYLEETEAFSINAELRLQYKKVMEVVEELAVSDSDTKIQDDDFVSLADDKDEMSYNYETPKSKFSYHKPLAFSENSSDVDVTMRKFGIEIDRFSTFVFRRTQENKSNVSAGMVGLELFDTGCPIALNFGDYTLDFGPKELEAYQNLKKQDLEFQKGFNLYQDYITKGKSLK</sequence>
<evidence type="ECO:0000256" key="1">
    <source>
        <dbReference type="SAM" id="MobiDB-lite"/>
    </source>
</evidence>
<dbReference type="Proteomes" id="UP000834106">
    <property type="component" value="Chromosome 3"/>
</dbReference>
<dbReference type="PANTHER" id="PTHR15319">
    <property type="entry name" value="TATA BOX-BINDING PROTEIN ASSOCIATED FACTOR RNA POLYMERASE I SUBUNIT C"/>
    <property type="match status" value="1"/>
</dbReference>
<reference evidence="2" key="1">
    <citation type="submission" date="2023-05" db="EMBL/GenBank/DDBJ databases">
        <authorList>
            <person name="Huff M."/>
        </authorList>
    </citation>
    <scope>NUCLEOTIDE SEQUENCE</scope>
</reference>
<protein>
    <submittedName>
        <fullName evidence="2">Uncharacterized protein</fullName>
    </submittedName>
</protein>